<comment type="caution">
    <text evidence="1">The sequence shown here is derived from an EMBL/GenBank/DDBJ whole genome shotgun (WGS) entry which is preliminary data.</text>
</comment>
<dbReference type="AlphaFoldDB" id="A0AAV4QYH1"/>
<keyword evidence="2" id="KW-1185">Reference proteome</keyword>
<sequence>MDFFCTEIFVIESVKLKGIQDEYIYKKKGFEFRPKNVKDPTSGFNTRESQDNVSYPGTGCLATQRDQNGNALNSVFGRLGK</sequence>
<dbReference type="EMBL" id="BPLR01006898">
    <property type="protein sequence ID" value="GIY13172.1"/>
    <property type="molecule type" value="Genomic_DNA"/>
</dbReference>
<protein>
    <submittedName>
        <fullName evidence="1">Uncharacterized protein</fullName>
    </submittedName>
</protein>
<organism evidence="1 2">
    <name type="scientific">Caerostris extrusa</name>
    <name type="common">Bark spider</name>
    <name type="synonym">Caerostris bankana</name>
    <dbReference type="NCBI Taxonomy" id="172846"/>
    <lineage>
        <taxon>Eukaryota</taxon>
        <taxon>Metazoa</taxon>
        <taxon>Ecdysozoa</taxon>
        <taxon>Arthropoda</taxon>
        <taxon>Chelicerata</taxon>
        <taxon>Arachnida</taxon>
        <taxon>Araneae</taxon>
        <taxon>Araneomorphae</taxon>
        <taxon>Entelegynae</taxon>
        <taxon>Araneoidea</taxon>
        <taxon>Araneidae</taxon>
        <taxon>Caerostris</taxon>
    </lineage>
</organism>
<accession>A0AAV4QYH1</accession>
<gene>
    <name evidence="1" type="ORF">CEXT_338981</name>
</gene>
<evidence type="ECO:0000313" key="1">
    <source>
        <dbReference type="EMBL" id="GIY13172.1"/>
    </source>
</evidence>
<name>A0AAV4QYH1_CAEEX</name>
<proteinExistence type="predicted"/>
<dbReference type="Proteomes" id="UP001054945">
    <property type="component" value="Unassembled WGS sequence"/>
</dbReference>
<reference evidence="1 2" key="1">
    <citation type="submission" date="2021-06" db="EMBL/GenBank/DDBJ databases">
        <title>Caerostris extrusa draft genome.</title>
        <authorList>
            <person name="Kono N."/>
            <person name="Arakawa K."/>
        </authorList>
    </citation>
    <scope>NUCLEOTIDE SEQUENCE [LARGE SCALE GENOMIC DNA]</scope>
</reference>
<evidence type="ECO:0000313" key="2">
    <source>
        <dbReference type="Proteomes" id="UP001054945"/>
    </source>
</evidence>